<evidence type="ECO:0000256" key="1">
    <source>
        <dbReference type="SAM" id="MobiDB-lite"/>
    </source>
</evidence>
<proteinExistence type="predicted"/>
<reference evidence="2 3" key="1">
    <citation type="submission" date="2021-04" db="EMBL/GenBank/DDBJ databases">
        <title>Metabacillus sp. strain KIGAM252 whole genome sequence.</title>
        <authorList>
            <person name="Seo M.-J."/>
            <person name="Cho E.-S."/>
            <person name="Hwang C.Y."/>
            <person name="Yoon D.J."/>
        </authorList>
    </citation>
    <scope>NUCLEOTIDE SEQUENCE [LARGE SCALE GENOMIC DNA]</scope>
    <source>
        <strain evidence="2 3">KIGAM252</strain>
    </source>
</reference>
<sequence length="70" mass="7928">MEKGYFSSLKDYQNKYKKPVPPKKKKKKESKDGCLDGCADGCCSFDGCMPLIMIPVQIAFLGHWLIDKLI</sequence>
<evidence type="ECO:0000313" key="3">
    <source>
        <dbReference type="Proteomes" id="UP000682403"/>
    </source>
</evidence>
<dbReference type="EMBL" id="JAGVRK010000001">
    <property type="protein sequence ID" value="MBS2970636.1"/>
    <property type="molecule type" value="Genomic_DNA"/>
</dbReference>
<keyword evidence="3" id="KW-1185">Reference proteome</keyword>
<evidence type="ECO:0000313" key="2">
    <source>
        <dbReference type="EMBL" id="MBS2970636.1"/>
    </source>
</evidence>
<organism evidence="2 3">
    <name type="scientific">Metabacillus flavus</name>
    <dbReference type="NCBI Taxonomy" id="2823519"/>
    <lineage>
        <taxon>Bacteria</taxon>
        <taxon>Bacillati</taxon>
        <taxon>Bacillota</taxon>
        <taxon>Bacilli</taxon>
        <taxon>Bacillales</taxon>
        <taxon>Bacillaceae</taxon>
        <taxon>Metabacillus</taxon>
    </lineage>
</organism>
<dbReference type="Proteomes" id="UP000682403">
    <property type="component" value="Unassembled WGS sequence"/>
</dbReference>
<name>A0ABS5LIQ8_9BACI</name>
<accession>A0ABS5LIQ8</accession>
<comment type="caution">
    <text evidence="2">The sequence shown here is derived from an EMBL/GenBank/DDBJ whole genome shotgun (WGS) entry which is preliminary data.</text>
</comment>
<feature type="compositionally biased region" description="Basic residues" evidence="1">
    <location>
        <begin position="15"/>
        <end position="28"/>
    </location>
</feature>
<protein>
    <submittedName>
        <fullName evidence="2">Uncharacterized protein</fullName>
    </submittedName>
</protein>
<feature type="region of interest" description="Disordered" evidence="1">
    <location>
        <begin position="1"/>
        <end position="33"/>
    </location>
</feature>
<dbReference type="RefSeq" id="WP_211561180.1">
    <property type="nucleotide sequence ID" value="NZ_JAGVRK010000001.1"/>
</dbReference>
<gene>
    <name evidence="2" type="ORF">J9317_17980</name>
</gene>